<protein>
    <recommendedName>
        <fullName evidence="9">Thiamine-phosphate synthase</fullName>
        <shortName evidence="9">TP synthase</shortName>
        <shortName evidence="9">TPS</shortName>
        <ecNumber evidence="9">2.5.1.3</ecNumber>
    </recommendedName>
    <alternativeName>
        <fullName evidence="9">Thiamine-phosphate pyrophosphorylase</fullName>
        <shortName evidence="9">TMP pyrophosphorylase</shortName>
        <shortName evidence="9">TMP-PPase</shortName>
    </alternativeName>
</protein>
<dbReference type="RefSeq" id="WP_099312472.1">
    <property type="nucleotide sequence ID" value="NZ_CP032101.1"/>
</dbReference>
<keyword evidence="15" id="KW-1185">Reference proteome</keyword>
<evidence type="ECO:0000256" key="8">
    <source>
        <dbReference type="ARBA" id="ARBA00047883"/>
    </source>
</evidence>
<feature type="binding site" evidence="9">
    <location>
        <position position="68"/>
    </location>
    <ligand>
        <name>Mg(2+)</name>
        <dbReference type="ChEBI" id="CHEBI:18420"/>
    </ligand>
</feature>
<dbReference type="Proteomes" id="UP000224740">
    <property type="component" value="Unassembled WGS sequence"/>
</dbReference>
<evidence type="ECO:0000256" key="11">
    <source>
        <dbReference type="RuleBase" id="RU004253"/>
    </source>
</evidence>
<comment type="pathway">
    <text evidence="1 9 11">Cofactor biosynthesis; thiamine diphosphate biosynthesis; thiamine phosphate from 4-amino-2-methyl-5-diphosphomethylpyrimidine and 4-methyl-5-(2-phosphoethyl)-thiazole: step 1/1.</text>
</comment>
<evidence type="ECO:0000256" key="1">
    <source>
        <dbReference type="ARBA" id="ARBA00005165"/>
    </source>
</evidence>
<evidence type="ECO:0000256" key="7">
    <source>
        <dbReference type="ARBA" id="ARBA00047851"/>
    </source>
</evidence>
<name>A0A347TK75_9BACT</name>
<evidence type="ECO:0000256" key="9">
    <source>
        <dbReference type="HAMAP-Rule" id="MF_00097"/>
    </source>
</evidence>
<dbReference type="GO" id="GO:0000287">
    <property type="term" value="F:magnesium ion binding"/>
    <property type="evidence" value="ECO:0007669"/>
    <property type="project" value="UniProtKB-UniRule"/>
</dbReference>
<dbReference type="KEGG" id="amar:AMRN_1262"/>
<feature type="binding site" evidence="9">
    <location>
        <position position="87"/>
    </location>
    <ligand>
        <name>Mg(2+)</name>
        <dbReference type="ChEBI" id="CHEBI:18420"/>
    </ligand>
</feature>
<feature type="binding site" evidence="9">
    <location>
        <begin position="182"/>
        <end position="183"/>
    </location>
    <ligand>
        <name>2-[(2R,5Z)-2-carboxy-4-methylthiazol-5(2H)-ylidene]ethyl phosphate</name>
        <dbReference type="ChEBI" id="CHEBI:62899"/>
    </ligand>
</feature>
<organism evidence="13 16">
    <name type="scientific">Malaciobacter marinus</name>
    <dbReference type="NCBI Taxonomy" id="505249"/>
    <lineage>
        <taxon>Bacteria</taxon>
        <taxon>Pseudomonadati</taxon>
        <taxon>Campylobacterota</taxon>
        <taxon>Epsilonproteobacteria</taxon>
        <taxon>Campylobacterales</taxon>
        <taxon>Arcobacteraceae</taxon>
        <taxon>Malaciobacter</taxon>
    </lineage>
</organism>
<dbReference type="InterPro" id="IPR036206">
    <property type="entry name" value="ThiamineP_synth_sf"/>
</dbReference>
<dbReference type="Proteomes" id="UP000264693">
    <property type="component" value="Chromosome"/>
</dbReference>
<dbReference type="HAMAP" id="MF_00097">
    <property type="entry name" value="TMP_synthase"/>
    <property type="match status" value="1"/>
</dbReference>
<reference evidence="13 16" key="3">
    <citation type="submission" date="2018-08" db="EMBL/GenBank/DDBJ databases">
        <title>Complete genome of the Arcobacter marinus type strain JCM 15502.</title>
        <authorList>
            <person name="Miller W.G."/>
            <person name="Yee E."/>
            <person name="Huynh S."/>
            <person name="Parker C.T."/>
        </authorList>
    </citation>
    <scope>NUCLEOTIDE SEQUENCE [LARGE SCALE GENOMIC DNA]</scope>
    <source>
        <strain evidence="13 16">JCM 15502</strain>
    </source>
</reference>
<dbReference type="InterPro" id="IPR034291">
    <property type="entry name" value="TMP_synthase"/>
</dbReference>
<reference evidence="14" key="2">
    <citation type="submission" date="2017-09" db="EMBL/GenBank/DDBJ databases">
        <authorList>
            <person name="Perez-Cataluna A."/>
            <person name="Figueras M.J."/>
            <person name="Salas-Masso N."/>
        </authorList>
    </citation>
    <scope>NUCLEOTIDE SEQUENCE</scope>
    <source>
        <strain evidence="14">CECT 7727</strain>
    </source>
</reference>
<dbReference type="GO" id="GO:0009229">
    <property type="term" value="P:thiamine diphosphate biosynthetic process"/>
    <property type="evidence" value="ECO:0007669"/>
    <property type="project" value="UniProtKB-UniRule"/>
</dbReference>
<feature type="domain" description="Thiamine phosphate synthase/TenI" evidence="12">
    <location>
        <begin position="5"/>
        <end position="185"/>
    </location>
</feature>
<evidence type="ECO:0000256" key="10">
    <source>
        <dbReference type="RuleBase" id="RU003826"/>
    </source>
</evidence>
<dbReference type="GO" id="GO:0005737">
    <property type="term" value="C:cytoplasm"/>
    <property type="evidence" value="ECO:0007669"/>
    <property type="project" value="TreeGrafter"/>
</dbReference>
<dbReference type="PANTHER" id="PTHR20857:SF15">
    <property type="entry name" value="THIAMINE-PHOSPHATE SYNTHASE"/>
    <property type="match status" value="1"/>
</dbReference>
<evidence type="ECO:0000313" key="15">
    <source>
        <dbReference type="Proteomes" id="UP000224740"/>
    </source>
</evidence>
<dbReference type="CDD" id="cd00564">
    <property type="entry name" value="TMP_TenI"/>
    <property type="match status" value="1"/>
</dbReference>
<evidence type="ECO:0000256" key="4">
    <source>
        <dbReference type="ARBA" id="ARBA00022842"/>
    </source>
</evidence>
<dbReference type="Gene3D" id="3.20.20.70">
    <property type="entry name" value="Aldolase class I"/>
    <property type="match status" value="1"/>
</dbReference>
<feature type="binding site" evidence="9">
    <location>
        <position position="135"/>
    </location>
    <ligand>
        <name>4-amino-2-methyl-5-(diphosphooxymethyl)pyrimidine</name>
        <dbReference type="ChEBI" id="CHEBI:57841"/>
    </ligand>
</feature>
<dbReference type="GO" id="GO:0009228">
    <property type="term" value="P:thiamine biosynthetic process"/>
    <property type="evidence" value="ECO:0007669"/>
    <property type="project" value="UniProtKB-KW"/>
</dbReference>
<evidence type="ECO:0000256" key="6">
    <source>
        <dbReference type="ARBA" id="ARBA00047334"/>
    </source>
</evidence>
<dbReference type="EC" id="2.5.1.3" evidence="9"/>
<feature type="binding site" evidence="9">
    <location>
        <position position="105"/>
    </location>
    <ligand>
        <name>4-amino-2-methyl-5-(diphosphooxymethyl)pyrimidine</name>
        <dbReference type="ChEBI" id="CHEBI:57841"/>
    </ligand>
</feature>
<keyword evidence="3 9" id="KW-0479">Metal-binding</keyword>
<accession>A0A347TK75</accession>
<comment type="similarity">
    <text evidence="9 10">Belongs to the thiamine-phosphate synthase family.</text>
</comment>
<evidence type="ECO:0000256" key="2">
    <source>
        <dbReference type="ARBA" id="ARBA00022679"/>
    </source>
</evidence>
<proteinExistence type="inferred from homology"/>
<dbReference type="GO" id="GO:0004789">
    <property type="term" value="F:thiamine-phosphate diphosphorylase activity"/>
    <property type="evidence" value="ECO:0007669"/>
    <property type="project" value="UniProtKB-UniRule"/>
</dbReference>
<comment type="cofactor">
    <cofactor evidence="9">
        <name>Mg(2+)</name>
        <dbReference type="ChEBI" id="CHEBI:18420"/>
    </cofactor>
    <text evidence="9">Binds 1 Mg(2+) ion per subunit.</text>
</comment>
<keyword evidence="5 9" id="KW-0784">Thiamine biosynthesis</keyword>
<keyword evidence="4 9" id="KW-0460">Magnesium</keyword>
<dbReference type="Pfam" id="PF02581">
    <property type="entry name" value="TMP-TENI"/>
    <property type="match status" value="1"/>
</dbReference>
<evidence type="ECO:0000259" key="12">
    <source>
        <dbReference type="Pfam" id="PF02581"/>
    </source>
</evidence>
<dbReference type="PANTHER" id="PTHR20857">
    <property type="entry name" value="THIAMINE-PHOSPHATE PYROPHOSPHORYLASE"/>
    <property type="match status" value="1"/>
</dbReference>
<evidence type="ECO:0000313" key="14">
    <source>
        <dbReference type="EMBL" id="PHO14236.1"/>
    </source>
</evidence>
<dbReference type="EMBL" id="CP032101">
    <property type="protein sequence ID" value="AXX87003.1"/>
    <property type="molecule type" value="Genomic_DNA"/>
</dbReference>
<evidence type="ECO:0000313" key="16">
    <source>
        <dbReference type="Proteomes" id="UP000264693"/>
    </source>
</evidence>
<feature type="binding site" evidence="9">
    <location>
        <begin position="132"/>
        <end position="134"/>
    </location>
    <ligand>
        <name>2-[(2R,5Z)-2-carboxy-4-methylthiazol-5(2H)-ylidene]ethyl phosphate</name>
        <dbReference type="ChEBI" id="CHEBI:62899"/>
    </ligand>
</feature>
<dbReference type="InterPro" id="IPR022998">
    <property type="entry name" value="ThiamineP_synth_TenI"/>
</dbReference>
<reference evidence="15" key="1">
    <citation type="submission" date="2017-09" db="EMBL/GenBank/DDBJ databases">
        <title>Arcobacter canalis sp. nov., a new species isolated from a water canal contaminated with urban sewage.</title>
        <authorList>
            <person name="Perez-Cataluna A."/>
            <person name="Salas-Masso N."/>
            <person name="Figueras M.J."/>
        </authorList>
    </citation>
    <scope>NUCLEOTIDE SEQUENCE [LARGE SCALE GENOMIC DNA]</scope>
    <source>
        <strain evidence="15">CECT 7727</strain>
    </source>
</reference>
<sequence>MLNGLYVITDDILTPKESVLASIKNALDGGAKIVQLRDKISTDEQIESLILDMQNICRSYKAKFILNDRVKLAIKLQCDGLHVGKSDYENIEFIRKNFKGILGVSCYDNIAQAKKMQQQGVDYVAFGSMFNSPTKPKSKTIPLKTLSQAKKELSIPICAIGGINNKNIDTVMLQNPDMIGVISDIWKSNNIKEQSNFYSNYFKRTSNEM</sequence>
<evidence type="ECO:0000256" key="3">
    <source>
        <dbReference type="ARBA" id="ARBA00022723"/>
    </source>
</evidence>
<dbReference type="InterPro" id="IPR013785">
    <property type="entry name" value="Aldolase_TIM"/>
</dbReference>
<dbReference type="SUPFAM" id="SSF51391">
    <property type="entry name" value="Thiamin phosphate synthase"/>
    <property type="match status" value="1"/>
</dbReference>
<dbReference type="UniPathway" id="UPA00060">
    <property type="reaction ID" value="UER00141"/>
</dbReference>
<feature type="binding site" evidence="9">
    <location>
        <position position="162"/>
    </location>
    <ligand>
        <name>2-[(2R,5Z)-2-carboxy-4-methylthiazol-5(2H)-ylidene]ethyl phosphate</name>
        <dbReference type="ChEBI" id="CHEBI:62899"/>
    </ligand>
</feature>
<comment type="catalytic activity">
    <reaction evidence="7 9 10">
        <text>2-(2-carboxy-4-methylthiazol-5-yl)ethyl phosphate + 4-amino-2-methyl-5-(diphosphooxymethyl)pyrimidine + 2 H(+) = thiamine phosphate + CO2 + diphosphate</text>
        <dbReference type="Rhea" id="RHEA:47848"/>
        <dbReference type="ChEBI" id="CHEBI:15378"/>
        <dbReference type="ChEBI" id="CHEBI:16526"/>
        <dbReference type="ChEBI" id="CHEBI:33019"/>
        <dbReference type="ChEBI" id="CHEBI:37575"/>
        <dbReference type="ChEBI" id="CHEBI:57841"/>
        <dbReference type="ChEBI" id="CHEBI:62890"/>
        <dbReference type="EC" id="2.5.1.3"/>
    </reaction>
</comment>
<dbReference type="AlphaFoldDB" id="A0A347TK75"/>
<comment type="catalytic activity">
    <reaction evidence="6 9 10">
        <text>4-methyl-5-(2-phosphooxyethyl)-thiazole + 4-amino-2-methyl-5-(diphosphooxymethyl)pyrimidine + H(+) = thiamine phosphate + diphosphate</text>
        <dbReference type="Rhea" id="RHEA:22328"/>
        <dbReference type="ChEBI" id="CHEBI:15378"/>
        <dbReference type="ChEBI" id="CHEBI:33019"/>
        <dbReference type="ChEBI" id="CHEBI:37575"/>
        <dbReference type="ChEBI" id="CHEBI:57841"/>
        <dbReference type="ChEBI" id="CHEBI:58296"/>
        <dbReference type="EC" id="2.5.1.3"/>
    </reaction>
</comment>
<evidence type="ECO:0000256" key="5">
    <source>
        <dbReference type="ARBA" id="ARBA00022977"/>
    </source>
</evidence>
<comment type="function">
    <text evidence="9">Condenses 4-methyl-5-(beta-hydroxyethyl)thiazole monophosphate (THZ-P) and 2-methyl-4-amino-5-hydroxymethyl pyrimidine pyrophosphate (HMP-PP) to form thiamine monophosphate (TMP).</text>
</comment>
<gene>
    <name evidence="9 14" type="primary">thiE</name>
    <name evidence="13" type="ORF">AMRN_1262</name>
    <name evidence="14" type="ORF">CPH92_12980</name>
</gene>
<dbReference type="EMBL" id="NXAO01000067">
    <property type="protein sequence ID" value="PHO14236.1"/>
    <property type="molecule type" value="Genomic_DNA"/>
</dbReference>
<feature type="binding site" evidence="9">
    <location>
        <position position="67"/>
    </location>
    <ligand>
        <name>4-amino-2-methyl-5-(diphosphooxymethyl)pyrimidine</name>
        <dbReference type="ChEBI" id="CHEBI:57841"/>
    </ligand>
</feature>
<dbReference type="NCBIfam" id="TIGR00693">
    <property type="entry name" value="thiE"/>
    <property type="match status" value="1"/>
</dbReference>
<feature type="binding site" evidence="9">
    <location>
        <begin position="35"/>
        <end position="39"/>
    </location>
    <ligand>
        <name>4-amino-2-methyl-5-(diphosphooxymethyl)pyrimidine</name>
        <dbReference type="ChEBI" id="CHEBI:57841"/>
    </ligand>
</feature>
<comment type="catalytic activity">
    <reaction evidence="8 9 10">
        <text>2-[(2R,5Z)-2-carboxy-4-methylthiazol-5(2H)-ylidene]ethyl phosphate + 4-amino-2-methyl-5-(diphosphooxymethyl)pyrimidine + 2 H(+) = thiamine phosphate + CO2 + diphosphate</text>
        <dbReference type="Rhea" id="RHEA:47844"/>
        <dbReference type="ChEBI" id="CHEBI:15378"/>
        <dbReference type="ChEBI" id="CHEBI:16526"/>
        <dbReference type="ChEBI" id="CHEBI:33019"/>
        <dbReference type="ChEBI" id="CHEBI:37575"/>
        <dbReference type="ChEBI" id="CHEBI:57841"/>
        <dbReference type="ChEBI" id="CHEBI:62899"/>
        <dbReference type="EC" id="2.5.1.3"/>
    </reaction>
</comment>
<evidence type="ECO:0000313" key="13">
    <source>
        <dbReference type="EMBL" id="AXX87003.1"/>
    </source>
</evidence>
<keyword evidence="2 9" id="KW-0808">Transferase</keyword>